<evidence type="ECO:0000256" key="1">
    <source>
        <dbReference type="SAM" id="MobiDB-lite"/>
    </source>
</evidence>
<dbReference type="EMBL" id="SJKD01000001">
    <property type="protein sequence ID" value="TCC52225.1"/>
    <property type="molecule type" value="Genomic_DNA"/>
</dbReference>
<accession>A0A4R0KAC8</accession>
<protein>
    <recommendedName>
        <fullName evidence="5">Lipoprotein</fullName>
    </recommendedName>
</protein>
<evidence type="ECO:0000256" key="2">
    <source>
        <dbReference type="SAM" id="SignalP"/>
    </source>
</evidence>
<feature type="region of interest" description="Disordered" evidence="1">
    <location>
        <begin position="26"/>
        <end position="57"/>
    </location>
</feature>
<dbReference type="Proteomes" id="UP000293342">
    <property type="component" value="Unassembled WGS sequence"/>
</dbReference>
<dbReference type="AlphaFoldDB" id="A0A4R0KAC8"/>
<dbReference type="PROSITE" id="PS51257">
    <property type="entry name" value="PROKAR_LIPOPROTEIN"/>
    <property type="match status" value="1"/>
</dbReference>
<evidence type="ECO:0008006" key="5">
    <source>
        <dbReference type="Google" id="ProtNLM"/>
    </source>
</evidence>
<gene>
    <name evidence="3" type="ORF">E0H75_00040</name>
</gene>
<sequence>MSARRWTALAVALVVPLVLTGCEPIKTTPGTSTGGSSSGSGSAKGKGKGKTSTQSGATVRITASKKTCWAGRIGATSKKGCGSATFQVKASNGSYTVNLHKTKGADGLSVVLVVSGKKVDSGKISSSSTAVSISYAGN</sequence>
<name>A0A4R0KAC8_9ACTN</name>
<reference evidence="3 4" key="1">
    <citation type="submission" date="2019-02" db="EMBL/GenBank/DDBJ databases">
        <title>Kribbella capetownensis sp. nov. and Kribbella speibonae sp. nov., isolated from soil.</title>
        <authorList>
            <person name="Curtis S.M."/>
            <person name="Norton I."/>
            <person name="Everest G.J."/>
            <person name="Meyers P.R."/>
        </authorList>
    </citation>
    <scope>NUCLEOTIDE SEQUENCE [LARGE SCALE GENOMIC DNA]</scope>
    <source>
        <strain evidence="3 4">YM53</strain>
    </source>
</reference>
<evidence type="ECO:0000313" key="4">
    <source>
        <dbReference type="Proteomes" id="UP000293342"/>
    </source>
</evidence>
<comment type="caution">
    <text evidence="3">The sequence shown here is derived from an EMBL/GenBank/DDBJ whole genome shotgun (WGS) entry which is preliminary data.</text>
</comment>
<proteinExistence type="predicted"/>
<dbReference type="OrthoDB" id="5198505at2"/>
<keyword evidence="2" id="KW-0732">Signal</keyword>
<feature type="signal peptide" evidence="2">
    <location>
        <begin position="1"/>
        <end position="20"/>
    </location>
</feature>
<keyword evidence="4" id="KW-1185">Reference proteome</keyword>
<evidence type="ECO:0000313" key="3">
    <source>
        <dbReference type="EMBL" id="TCC52225.1"/>
    </source>
</evidence>
<dbReference type="RefSeq" id="WP_131510977.1">
    <property type="nucleotide sequence ID" value="NZ_SJKD01000001.1"/>
</dbReference>
<feature type="compositionally biased region" description="Gly residues" evidence="1">
    <location>
        <begin position="32"/>
        <end position="44"/>
    </location>
</feature>
<organism evidence="3 4">
    <name type="scientific">Kribbella capetownensis</name>
    <dbReference type="NCBI Taxonomy" id="1572659"/>
    <lineage>
        <taxon>Bacteria</taxon>
        <taxon>Bacillati</taxon>
        <taxon>Actinomycetota</taxon>
        <taxon>Actinomycetes</taxon>
        <taxon>Propionibacteriales</taxon>
        <taxon>Kribbellaceae</taxon>
        <taxon>Kribbella</taxon>
    </lineage>
</organism>
<feature type="chain" id="PRO_5039324412" description="Lipoprotein" evidence="2">
    <location>
        <begin position="21"/>
        <end position="138"/>
    </location>
</feature>